<reference evidence="1 2" key="2">
    <citation type="journal article" date="2022" name="Mol. Ecol. Resour.">
        <title>The genomes of chicory, endive, great burdock and yacon provide insights into Asteraceae paleo-polyploidization history and plant inulin production.</title>
        <authorList>
            <person name="Fan W."/>
            <person name="Wang S."/>
            <person name="Wang H."/>
            <person name="Wang A."/>
            <person name="Jiang F."/>
            <person name="Liu H."/>
            <person name="Zhao H."/>
            <person name="Xu D."/>
            <person name="Zhang Y."/>
        </authorList>
    </citation>
    <scope>NUCLEOTIDE SEQUENCE [LARGE SCALE GENOMIC DNA]</scope>
    <source>
        <strain evidence="2">cv. Niubang</strain>
    </source>
</reference>
<dbReference type="Proteomes" id="UP001055879">
    <property type="component" value="Linkage Group LG10"/>
</dbReference>
<accession>A0ACB8ZH16</accession>
<sequence length="146" mass="17002">MPDNDGRKFSGEIPSDVDYQFDKFKVYQSVEKADELVKQVELYCREVDREISELESYSKLAKINFVEATKIARSIKARSIWMGAQNVTKATFFVIDACLGFHEESYSSAVDGLRNDFNGTKRKFDTYLKMMLEVIEKENQQKERKE</sequence>
<dbReference type="EMBL" id="CM042056">
    <property type="protein sequence ID" value="KAI3696913.1"/>
    <property type="molecule type" value="Genomic_DNA"/>
</dbReference>
<name>A0ACB8ZH16_ARCLA</name>
<evidence type="ECO:0000313" key="2">
    <source>
        <dbReference type="Proteomes" id="UP001055879"/>
    </source>
</evidence>
<comment type="caution">
    <text evidence="1">The sequence shown here is derived from an EMBL/GenBank/DDBJ whole genome shotgun (WGS) entry which is preliminary data.</text>
</comment>
<organism evidence="1 2">
    <name type="scientific">Arctium lappa</name>
    <name type="common">Greater burdock</name>
    <name type="synonym">Lappa major</name>
    <dbReference type="NCBI Taxonomy" id="4217"/>
    <lineage>
        <taxon>Eukaryota</taxon>
        <taxon>Viridiplantae</taxon>
        <taxon>Streptophyta</taxon>
        <taxon>Embryophyta</taxon>
        <taxon>Tracheophyta</taxon>
        <taxon>Spermatophyta</taxon>
        <taxon>Magnoliopsida</taxon>
        <taxon>eudicotyledons</taxon>
        <taxon>Gunneridae</taxon>
        <taxon>Pentapetalae</taxon>
        <taxon>asterids</taxon>
        <taxon>campanulids</taxon>
        <taxon>Asterales</taxon>
        <taxon>Asteraceae</taxon>
        <taxon>Carduoideae</taxon>
        <taxon>Cardueae</taxon>
        <taxon>Arctiinae</taxon>
        <taxon>Arctium</taxon>
    </lineage>
</organism>
<reference evidence="2" key="1">
    <citation type="journal article" date="2022" name="Mol. Ecol. Resour.">
        <title>The genomes of chicory, endive, great burdock and yacon provide insights into Asteraceae palaeo-polyploidization history and plant inulin production.</title>
        <authorList>
            <person name="Fan W."/>
            <person name="Wang S."/>
            <person name="Wang H."/>
            <person name="Wang A."/>
            <person name="Jiang F."/>
            <person name="Liu H."/>
            <person name="Zhao H."/>
            <person name="Xu D."/>
            <person name="Zhang Y."/>
        </authorList>
    </citation>
    <scope>NUCLEOTIDE SEQUENCE [LARGE SCALE GENOMIC DNA]</scope>
    <source>
        <strain evidence="2">cv. Niubang</strain>
    </source>
</reference>
<gene>
    <name evidence="1" type="ORF">L6452_29526</name>
</gene>
<proteinExistence type="predicted"/>
<evidence type="ECO:0000313" key="1">
    <source>
        <dbReference type="EMBL" id="KAI3696913.1"/>
    </source>
</evidence>
<keyword evidence="2" id="KW-1185">Reference proteome</keyword>
<protein>
    <submittedName>
        <fullName evidence="1">Uncharacterized protein</fullName>
    </submittedName>
</protein>